<dbReference type="Pfam" id="PF07695">
    <property type="entry name" value="7TMR-DISM_7TM"/>
    <property type="match status" value="1"/>
</dbReference>
<evidence type="ECO:0000313" key="12">
    <source>
        <dbReference type="EMBL" id="QFF98089.1"/>
    </source>
</evidence>
<dbReference type="InterPro" id="IPR036890">
    <property type="entry name" value="HATPase_C_sf"/>
</dbReference>
<evidence type="ECO:0000256" key="4">
    <source>
        <dbReference type="ARBA" id="ARBA00022553"/>
    </source>
</evidence>
<comment type="subcellular location">
    <subcellularLocation>
        <location evidence="2">Cell membrane</location>
        <topology evidence="2">Multi-pass membrane protein</topology>
    </subcellularLocation>
</comment>
<evidence type="ECO:0000256" key="1">
    <source>
        <dbReference type="ARBA" id="ARBA00000085"/>
    </source>
</evidence>
<dbReference type="GO" id="GO:0005524">
    <property type="term" value="F:ATP binding"/>
    <property type="evidence" value="ECO:0007669"/>
    <property type="project" value="UniProtKB-KW"/>
</dbReference>
<keyword evidence="9" id="KW-0902">Two-component regulatory system</keyword>
<dbReference type="SMART" id="SM00387">
    <property type="entry name" value="HATPase_c"/>
    <property type="match status" value="1"/>
</dbReference>
<keyword evidence="6" id="KW-0547">Nucleotide-binding</keyword>
<evidence type="ECO:0000256" key="5">
    <source>
        <dbReference type="ARBA" id="ARBA00022679"/>
    </source>
</evidence>
<dbReference type="RefSeq" id="WP_151699034.1">
    <property type="nucleotide sequence ID" value="NZ_CP031223.1"/>
</dbReference>
<dbReference type="PANTHER" id="PTHR42878:SF7">
    <property type="entry name" value="SENSOR HISTIDINE KINASE GLRK"/>
    <property type="match status" value="1"/>
</dbReference>
<feature type="transmembrane region" description="Helical" evidence="10">
    <location>
        <begin position="331"/>
        <end position="352"/>
    </location>
</feature>
<keyword evidence="5" id="KW-0808">Transferase</keyword>
<feature type="transmembrane region" description="Helical" evidence="10">
    <location>
        <begin position="277"/>
        <end position="294"/>
    </location>
</feature>
<dbReference type="KEGG" id="psyo:PB01_04245"/>
<dbReference type="PROSITE" id="PS50109">
    <property type="entry name" value="HIS_KIN"/>
    <property type="match status" value="1"/>
</dbReference>
<feature type="transmembrane region" description="Helical" evidence="10">
    <location>
        <begin position="208"/>
        <end position="230"/>
    </location>
</feature>
<keyword evidence="7" id="KW-0418">Kinase</keyword>
<evidence type="ECO:0000256" key="9">
    <source>
        <dbReference type="ARBA" id="ARBA00023012"/>
    </source>
</evidence>
<dbReference type="InterPro" id="IPR011623">
    <property type="entry name" value="7TMR_DISM_rcpt_extracell_dom1"/>
</dbReference>
<dbReference type="CDD" id="cd00082">
    <property type="entry name" value="HisKA"/>
    <property type="match status" value="1"/>
</dbReference>
<dbReference type="AlphaFoldDB" id="A0A5J6SK59"/>
<dbReference type="PANTHER" id="PTHR42878">
    <property type="entry name" value="TWO-COMPONENT HISTIDINE KINASE"/>
    <property type="match status" value="1"/>
</dbReference>
<dbReference type="Gene3D" id="1.10.287.130">
    <property type="match status" value="1"/>
</dbReference>
<dbReference type="InterPro" id="IPR003661">
    <property type="entry name" value="HisK_dim/P_dom"/>
</dbReference>
<feature type="transmembrane region" description="Helical" evidence="10">
    <location>
        <begin position="364"/>
        <end position="383"/>
    </location>
</feature>
<keyword evidence="13" id="KW-1185">Reference proteome</keyword>
<keyword evidence="10" id="KW-0812">Transmembrane</keyword>
<dbReference type="FunFam" id="3.30.565.10:FF:000006">
    <property type="entry name" value="Sensor histidine kinase WalK"/>
    <property type="match status" value="1"/>
</dbReference>
<evidence type="ECO:0000256" key="6">
    <source>
        <dbReference type="ARBA" id="ARBA00022741"/>
    </source>
</evidence>
<proteinExistence type="predicted"/>
<keyword evidence="8" id="KW-0067">ATP-binding</keyword>
<evidence type="ECO:0000256" key="3">
    <source>
        <dbReference type="ARBA" id="ARBA00012438"/>
    </source>
</evidence>
<dbReference type="EC" id="2.7.13.3" evidence="3"/>
<name>A0A5J6SK59_9BACI</name>
<dbReference type="SUPFAM" id="SSF55874">
    <property type="entry name" value="ATPase domain of HSP90 chaperone/DNA topoisomerase II/histidine kinase"/>
    <property type="match status" value="1"/>
</dbReference>
<dbReference type="Pfam" id="PF02518">
    <property type="entry name" value="HATPase_c"/>
    <property type="match status" value="1"/>
</dbReference>
<dbReference type="InterPro" id="IPR004358">
    <property type="entry name" value="Sig_transdc_His_kin-like_C"/>
</dbReference>
<evidence type="ECO:0000256" key="8">
    <source>
        <dbReference type="ARBA" id="ARBA00022840"/>
    </source>
</evidence>
<dbReference type="GO" id="GO:0007234">
    <property type="term" value="P:osmosensory signaling via phosphorelay pathway"/>
    <property type="evidence" value="ECO:0007669"/>
    <property type="project" value="TreeGrafter"/>
</dbReference>
<comment type="catalytic activity">
    <reaction evidence="1">
        <text>ATP + protein L-histidine = ADP + protein N-phospho-L-histidine.</text>
        <dbReference type="EC" id="2.7.13.3"/>
    </reaction>
</comment>
<dbReference type="InterPro" id="IPR050351">
    <property type="entry name" value="BphY/WalK/GraS-like"/>
</dbReference>
<dbReference type="GO" id="GO:0000155">
    <property type="term" value="F:phosphorelay sensor kinase activity"/>
    <property type="evidence" value="ECO:0007669"/>
    <property type="project" value="InterPro"/>
</dbReference>
<dbReference type="GO" id="GO:0030295">
    <property type="term" value="F:protein kinase activator activity"/>
    <property type="evidence" value="ECO:0007669"/>
    <property type="project" value="TreeGrafter"/>
</dbReference>
<evidence type="ECO:0000259" key="11">
    <source>
        <dbReference type="PROSITE" id="PS50109"/>
    </source>
</evidence>
<evidence type="ECO:0000256" key="10">
    <source>
        <dbReference type="SAM" id="Phobius"/>
    </source>
</evidence>
<dbReference type="PRINTS" id="PR00344">
    <property type="entry name" value="BCTRLSENSOR"/>
</dbReference>
<dbReference type="GO" id="GO:0005886">
    <property type="term" value="C:plasma membrane"/>
    <property type="evidence" value="ECO:0007669"/>
    <property type="project" value="UniProtKB-SubCell"/>
</dbReference>
<feature type="domain" description="Histidine kinase" evidence="11">
    <location>
        <begin position="461"/>
        <end position="690"/>
    </location>
</feature>
<organism evidence="12 13">
    <name type="scientific">Psychrobacillus glaciei</name>
    <dbReference type="NCBI Taxonomy" id="2283160"/>
    <lineage>
        <taxon>Bacteria</taxon>
        <taxon>Bacillati</taxon>
        <taxon>Bacillota</taxon>
        <taxon>Bacilli</taxon>
        <taxon>Bacillales</taxon>
        <taxon>Bacillaceae</taxon>
        <taxon>Psychrobacillus</taxon>
    </lineage>
</organism>
<sequence length="692" mass="79362">MNDIFCFRILLSICSFIFLFGSIDVYAKTESIPEALNGKIDLSSIHHFGDKISLEGQWELYKNKLLTPEQIMKTMDVSEYVFMPEVWRTEHKEAQLNPKMEYGTYRLNLKLSSDEVDQHRAIYISDFASAYMVWIDGKMLGGSGTVGQTITEEVPESKVKLFYFVPERQDVEIVIQASNFSSRNEGTFKSVMYGDEDSLLAYTIKSQLLKVLTMGGLLVIGLYHLIIFMIKKRDGATFYIALLALDIGIRCWIKNTYLVDIIAPSLSWEMVVKLDYLTGYLAYLFLVMLMKNMFPMEMNRYALFTSNVMTLLFCLYIVVSPADVYTQTLTFQFAIMLMFSIYTIGYVCILAVKRKREGSLINLIGYAIIAVVCVNDVLLYQRVIETVELLYEAIFIFVLLQAIIVSYRYSKLFEHNVSLSSDLLQLNETLEHKIAERTADIHRKNEELATMHQSRTEMLANISHDMGSPLTGIQMNIQLMKDGIVNPQQHPEFVQSLFDKANYVKRLNDDLFELSTLESGHFSFQFRLVQLKTFMEEVCRKYQVDLASQHIQFQVDKMETLLDGQEAWLDIEPMRIKQVLENYIGNAVKFSRDISSTIVLACYIERNSDSDAVTPYEVVIEVKDRGPGVAEEDLPYVFDRFYRKTEEVVSGSGLGLAIVKEIIEQHEGHVNVTSKIGEGSIFSFSLPVYLKE</sequence>
<dbReference type="OrthoDB" id="9759607at2"/>
<evidence type="ECO:0000256" key="7">
    <source>
        <dbReference type="ARBA" id="ARBA00022777"/>
    </source>
</evidence>
<dbReference type="InterPro" id="IPR005467">
    <property type="entry name" value="His_kinase_dom"/>
</dbReference>
<reference evidence="12 13" key="1">
    <citation type="submission" date="2018-07" db="EMBL/GenBank/DDBJ databases">
        <title>Complete genome sequence of Psychrobacillus sp. PB01, isolated from iceberg, and comparative genome analysis of Psychrobacillus strains.</title>
        <authorList>
            <person name="Lee P.C."/>
        </authorList>
    </citation>
    <scope>NUCLEOTIDE SEQUENCE [LARGE SCALE GENOMIC DNA]</scope>
    <source>
        <strain evidence="12 13">PB01</strain>
    </source>
</reference>
<keyword evidence="10" id="KW-0472">Membrane</keyword>
<dbReference type="CDD" id="cd00075">
    <property type="entry name" value="HATPase"/>
    <property type="match status" value="1"/>
</dbReference>
<dbReference type="SUPFAM" id="SSF49785">
    <property type="entry name" value="Galactose-binding domain-like"/>
    <property type="match status" value="1"/>
</dbReference>
<protein>
    <recommendedName>
        <fullName evidence="3">histidine kinase</fullName>
        <ecNumber evidence="3">2.7.13.3</ecNumber>
    </recommendedName>
</protein>
<dbReference type="Gene3D" id="2.60.120.260">
    <property type="entry name" value="Galactose-binding domain-like"/>
    <property type="match status" value="1"/>
</dbReference>
<dbReference type="InterPro" id="IPR008979">
    <property type="entry name" value="Galactose-bd-like_sf"/>
</dbReference>
<keyword evidence="4" id="KW-0597">Phosphoprotein</keyword>
<evidence type="ECO:0000313" key="13">
    <source>
        <dbReference type="Proteomes" id="UP000325517"/>
    </source>
</evidence>
<dbReference type="Gene3D" id="3.30.565.10">
    <property type="entry name" value="Histidine kinase-like ATPase, C-terminal domain"/>
    <property type="match status" value="1"/>
</dbReference>
<dbReference type="GO" id="GO:0000156">
    <property type="term" value="F:phosphorelay response regulator activity"/>
    <property type="evidence" value="ECO:0007669"/>
    <property type="project" value="TreeGrafter"/>
</dbReference>
<dbReference type="SUPFAM" id="SSF47384">
    <property type="entry name" value="Homodimeric domain of signal transducing histidine kinase"/>
    <property type="match status" value="1"/>
</dbReference>
<dbReference type="EMBL" id="CP031223">
    <property type="protein sequence ID" value="QFF98089.1"/>
    <property type="molecule type" value="Genomic_DNA"/>
</dbReference>
<dbReference type="Pfam" id="PF00512">
    <property type="entry name" value="HisKA"/>
    <property type="match status" value="1"/>
</dbReference>
<dbReference type="InterPro" id="IPR003594">
    <property type="entry name" value="HATPase_dom"/>
</dbReference>
<dbReference type="InterPro" id="IPR036097">
    <property type="entry name" value="HisK_dim/P_sf"/>
</dbReference>
<evidence type="ECO:0000256" key="2">
    <source>
        <dbReference type="ARBA" id="ARBA00004651"/>
    </source>
</evidence>
<accession>A0A5J6SK59</accession>
<dbReference type="Proteomes" id="UP000325517">
    <property type="component" value="Chromosome"/>
</dbReference>
<feature type="transmembrane region" description="Helical" evidence="10">
    <location>
        <begin position="389"/>
        <end position="409"/>
    </location>
</feature>
<gene>
    <name evidence="12" type="ORF">PB01_04245</name>
</gene>
<dbReference type="SMART" id="SM00388">
    <property type="entry name" value="HisKA"/>
    <property type="match status" value="1"/>
</dbReference>
<feature type="transmembrane region" description="Helical" evidence="10">
    <location>
        <begin position="301"/>
        <end position="319"/>
    </location>
</feature>
<keyword evidence="10" id="KW-1133">Transmembrane helix</keyword>
<feature type="transmembrane region" description="Helical" evidence="10">
    <location>
        <begin position="237"/>
        <end position="257"/>
    </location>
</feature>